<accession>A0AAD4WJK6</accession>
<gene>
    <name evidence="2" type="ORF">L3X38_012185</name>
</gene>
<evidence type="ECO:0000313" key="3">
    <source>
        <dbReference type="Proteomes" id="UP001054821"/>
    </source>
</evidence>
<feature type="compositionally biased region" description="Basic residues" evidence="1">
    <location>
        <begin position="54"/>
        <end position="63"/>
    </location>
</feature>
<reference evidence="2 3" key="1">
    <citation type="journal article" date="2022" name="G3 (Bethesda)">
        <title>Whole-genome sequence and methylome profiling of the almond [Prunus dulcis (Mill.) D.A. Webb] cultivar 'Nonpareil'.</title>
        <authorList>
            <person name="D'Amico-Willman K.M."/>
            <person name="Ouma W.Z."/>
            <person name="Meulia T."/>
            <person name="Sideli G.M."/>
            <person name="Gradziel T.M."/>
            <person name="Fresnedo-Ramirez J."/>
        </authorList>
    </citation>
    <scope>NUCLEOTIDE SEQUENCE [LARGE SCALE GENOMIC DNA]</scope>
    <source>
        <strain evidence="2">Clone GOH B32 T37-40</strain>
    </source>
</reference>
<sequence length="107" mass="12011">MFHNVGLKRNLNGEQACNLGSPGKKHKSHNKANNLGLIQKTATEKATTQSSEKYKRKYYKARKQNSGESSTTRQAENTKRDVFVEANLTEVRITQAKGWPPTAAQHQ</sequence>
<dbReference type="EMBL" id="JAJFAZ020000002">
    <property type="protein sequence ID" value="KAI5344308.1"/>
    <property type="molecule type" value="Genomic_DNA"/>
</dbReference>
<evidence type="ECO:0000256" key="1">
    <source>
        <dbReference type="SAM" id="MobiDB-lite"/>
    </source>
</evidence>
<dbReference type="Proteomes" id="UP001054821">
    <property type="component" value="Chromosome 2"/>
</dbReference>
<evidence type="ECO:0000313" key="2">
    <source>
        <dbReference type="EMBL" id="KAI5344308.1"/>
    </source>
</evidence>
<feature type="compositionally biased region" description="Polar residues" evidence="1">
    <location>
        <begin position="64"/>
        <end position="75"/>
    </location>
</feature>
<comment type="caution">
    <text evidence="2">The sequence shown here is derived from an EMBL/GenBank/DDBJ whole genome shotgun (WGS) entry which is preliminary data.</text>
</comment>
<proteinExistence type="predicted"/>
<dbReference type="AlphaFoldDB" id="A0AAD4WJK6"/>
<protein>
    <submittedName>
        <fullName evidence="2">Uncharacterized protein</fullName>
    </submittedName>
</protein>
<feature type="compositionally biased region" description="Polar residues" evidence="1">
    <location>
        <begin position="40"/>
        <end position="51"/>
    </location>
</feature>
<feature type="region of interest" description="Disordered" evidence="1">
    <location>
        <begin position="1"/>
        <end position="81"/>
    </location>
</feature>
<name>A0AAD4WJK6_PRUDU</name>
<keyword evidence="3" id="KW-1185">Reference proteome</keyword>
<organism evidence="2 3">
    <name type="scientific">Prunus dulcis</name>
    <name type="common">Almond</name>
    <name type="synonym">Amygdalus dulcis</name>
    <dbReference type="NCBI Taxonomy" id="3755"/>
    <lineage>
        <taxon>Eukaryota</taxon>
        <taxon>Viridiplantae</taxon>
        <taxon>Streptophyta</taxon>
        <taxon>Embryophyta</taxon>
        <taxon>Tracheophyta</taxon>
        <taxon>Spermatophyta</taxon>
        <taxon>Magnoliopsida</taxon>
        <taxon>eudicotyledons</taxon>
        <taxon>Gunneridae</taxon>
        <taxon>Pentapetalae</taxon>
        <taxon>rosids</taxon>
        <taxon>fabids</taxon>
        <taxon>Rosales</taxon>
        <taxon>Rosaceae</taxon>
        <taxon>Amygdaloideae</taxon>
        <taxon>Amygdaleae</taxon>
        <taxon>Prunus</taxon>
    </lineage>
</organism>